<dbReference type="Pfam" id="PF12833">
    <property type="entry name" value="HTH_18"/>
    <property type="match status" value="1"/>
</dbReference>
<keyword evidence="2" id="KW-0238">DNA-binding</keyword>
<evidence type="ECO:0000256" key="2">
    <source>
        <dbReference type="ARBA" id="ARBA00023125"/>
    </source>
</evidence>
<evidence type="ECO:0000259" key="4">
    <source>
        <dbReference type="PROSITE" id="PS01124"/>
    </source>
</evidence>
<reference evidence="5 6" key="1">
    <citation type="submission" date="2024-10" db="EMBL/GenBank/DDBJ databases">
        <title>The Natural Products Discovery Center: Release of the First 8490 Sequenced Strains for Exploring Actinobacteria Biosynthetic Diversity.</title>
        <authorList>
            <person name="Kalkreuter E."/>
            <person name="Kautsar S.A."/>
            <person name="Yang D."/>
            <person name="Bader C.D."/>
            <person name="Teijaro C.N."/>
            <person name="Fluegel L."/>
            <person name="Davis C.M."/>
            <person name="Simpson J.R."/>
            <person name="Lauterbach L."/>
            <person name="Steele A.D."/>
            <person name="Gui C."/>
            <person name="Meng S."/>
            <person name="Li G."/>
            <person name="Viehrig K."/>
            <person name="Ye F."/>
            <person name="Su P."/>
            <person name="Kiefer A.F."/>
            <person name="Nichols A."/>
            <person name="Cepeda A.J."/>
            <person name="Yan W."/>
            <person name="Fan B."/>
            <person name="Jiang Y."/>
            <person name="Adhikari A."/>
            <person name="Zheng C.-J."/>
            <person name="Schuster L."/>
            <person name="Cowan T.M."/>
            <person name="Smanski M.J."/>
            <person name="Chevrette M.G."/>
            <person name="De Carvalho L.P.S."/>
            <person name="Shen B."/>
        </authorList>
    </citation>
    <scope>NUCLEOTIDE SEQUENCE [LARGE SCALE GENOMIC DNA]</scope>
    <source>
        <strain evidence="5 6">NPDC018013</strain>
    </source>
</reference>
<evidence type="ECO:0000256" key="1">
    <source>
        <dbReference type="ARBA" id="ARBA00023015"/>
    </source>
</evidence>
<dbReference type="EMBL" id="JBIRGH010000024">
    <property type="protein sequence ID" value="MFH8588538.1"/>
    <property type="molecule type" value="Genomic_DNA"/>
</dbReference>
<keyword evidence="1" id="KW-0805">Transcription regulation</keyword>
<sequence length="291" mass="31749">MGSVPEVPFPDTPGSLPGVEVLGLPRLVTRTGRRTDGGYGPVRPAFHLVISVRAGLLPCSVDSTECVAPGGSWLWVRPGQELRFRSGALDAEGAAVLFQANVLGPDAVAAVGLDQRAWRLPVTLPPPADAPVRQTLAMLETEQRRLGSLPLDVHAGIMRHLLAVLLMRLTHLPDDPRARAAGSEAFHRFHQAVENGFTRSHRVADYARCLGYSVRTLSRATRAAVGHGAKRLIDDRVLLEAKRMLLHTALPASRVAERLGFPHATAFTRFFRERTGRTPTAFRLHANRTQD</sequence>
<evidence type="ECO:0000313" key="5">
    <source>
        <dbReference type="EMBL" id="MFH8588538.1"/>
    </source>
</evidence>
<organism evidence="5 6">
    <name type="scientific">Streptomyces celluloflavus</name>
    <dbReference type="NCBI Taxonomy" id="58344"/>
    <lineage>
        <taxon>Bacteria</taxon>
        <taxon>Bacillati</taxon>
        <taxon>Actinomycetota</taxon>
        <taxon>Actinomycetes</taxon>
        <taxon>Kitasatosporales</taxon>
        <taxon>Streptomycetaceae</taxon>
        <taxon>Streptomyces</taxon>
    </lineage>
</organism>
<dbReference type="PANTHER" id="PTHR43280:SF32">
    <property type="entry name" value="TRANSCRIPTIONAL REGULATORY PROTEIN"/>
    <property type="match status" value="1"/>
</dbReference>
<feature type="domain" description="HTH araC/xylS-type" evidence="4">
    <location>
        <begin position="187"/>
        <end position="285"/>
    </location>
</feature>
<dbReference type="RefSeq" id="WP_397675504.1">
    <property type="nucleotide sequence ID" value="NZ_JBIRFW010000003.1"/>
</dbReference>
<dbReference type="SUPFAM" id="SSF46689">
    <property type="entry name" value="Homeodomain-like"/>
    <property type="match status" value="1"/>
</dbReference>
<evidence type="ECO:0000313" key="6">
    <source>
        <dbReference type="Proteomes" id="UP001610990"/>
    </source>
</evidence>
<keyword evidence="3" id="KW-0804">Transcription</keyword>
<dbReference type="Gene3D" id="1.10.10.60">
    <property type="entry name" value="Homeodomain-like"/>
    <property type="match status" value="1"/>
</dbReference>
<proteinExistence type="predicted"/>
<dbReference type="InterPro" id="IPR018060">
    <property type="entry name" value="HTH_AraC"/>
</dbReference>
<comment type="caution">
    <text evidence="5">The sequence shown here is derived from an EMBL/GenBank/DDBJ whole genome shotgun (WGS) entry which is preliminary data.</text>
</comment>
<dbReference type="PANTHER" id="PTHR43280">
    <property type="entry name" value="ARAC-FAMILY TRANSCRIPTIONAL REGULATOR"/>
    <property type="match status" value="1"/>
</dbReference>
<dbReference type="Proteomes" id="UP001610990">
    <property type="component" value="Unassembled WGS sequence"/>
</dbReference>
<dbReference type="InterPro" id="IPR009057">
    <property type="entry name" value="Homeodomain-like_sf"/>
</dbReference>
<accession>A0ABW7RM72</accession>
<name>A0ABW7RM72_9ACTN</name>
<keyword evidence="6" id="KW-1185">Reference proteome</keyword>
<protein>
    <submittedName>
        <fullName evidence="5">Helix-turn-helix transcriptional regulator</fullName>
    </submittedName>
</protein>
<gene>
    <name evidence="5" type="ORF">ACH4GP_29805</name>
</gene>
<dbReference type="SMART" id="SM00342">
    <property type="entry name" value="HTH_ARAC"/>
    <property type="match status" value="1"/>
</dbReference>
<evidence type="ECO:0000256" key="3">
    <source>
        <dbReference type="ARBA" id="ARBA00023163"/>
    </source>
</evidence>
<dbReference type="PROSITE" id="PS01124">
    <property type="entry name" value="HTH_ARAC_FAMILY_2"/>
    <property type="match status" value="1"/>
</dbReference>